<comment type="similarity">
    <text evidence="1">Belongs to the peptidase S8 family.</text>
</comment>
<dbReference type="Pfam" id="PF00082">
    <property type="entry name" value="Peptidase_S8"/>
    <property type="match status" value="1"/>
</dbReference>
<accession>A0A6P1TVS4</accession>
<evidence type="ECO:0000313" key="4">
    <source>
        <dbReference type="Proteomes" id="UP000464314"/>
    </source>
</evidence>
<dbReference type="Proteomes" id="UP000464314">
    <property type="component" value="Chromosome"/>
</dbReference>
<dbReference type="EMBL" id="CP048000">
    <property type="protein sequence ID" value="QHQ63598.1"/>
    <property type="molecule type" value="Genomic_DNA"/>
</dbReference>
<dbReference type="InterPro" id="IPR036852">
    <property type="entry name" value="Peptidase_S8/S53_dom_sf"/>
</dbReference>
<dbReference type="KEGG" id="anr:Ana3638_02520"/>
<comment type="caution">
    <text evidence="1">Lacks conserved residue(s) required for the propagation of feature annotation.</text>
</comment>
<dbReference type="GO" id="GO:0004252">
    <property type="term" value="F:serine-type endopeptidase activity"/>
    <property type="evidence" value="ECO:0007669"/>
    <property type="project" value="InterPro"/>
</dbReference>
<dbReference type="SUPFAM" id="SSF52743">
    <property type="entry name" value="Subtilisin-like"/>
    <property type="match status" value="1"/>
</dbReference>
<evidence type="ECO:0000259" key="2">
    <source>
        <dbReference type="Pfam" id="PF00082"/>
    </source>
</evidence>
<gene>
    <name evidence="3" type="ORF">Ana3638_02520</name>
</gene>
<dbReference type="PROSITE" id="PS51892">
    <property type="entry name" value="SUBTILASE"/>
    <property type="match status" value="1"/>
</dbReference>
<feature type="domain" description="Peptidase S8/S53" evidence="2">
    <location>
        <begin position="3"/>
        <end position="86"/>
    </location>
</feature>
<name>A0A6P1TVS4_9FIRM</name>
<organism evidence="3 4">
    <name type="scientific">Anaerocolumna sedimenticola</name>
    <dbReference type="NCBI Taxonomy" id="2696063"/>
    <lineage>
        <taxon>Bacteria</taxon>
        <taxon>Bacillati</taxon>
        <taxon>Bacillota</taxon>
        <taxon>Clostridia</taxon>
        <taxon>Lachnospirales</taxon>
        <taxon>Lachnospiraceae</taxon>
        <taxon>Anaerocolumna</taxon>
    </lineage>
</organism>
<dbReference type="AlphaFoldDB" id="A0A6P1TVS4"/>
<evidence type="ECO:0000256" key="1">
    <source>
        <dbReference type="PROSITE-ProRule" id="PRU01240"/>
    </source>
</evidence>
<protein>
    <submittedName>
        <fullName evidence="3">S8 family serine peptidase</fullName>
    </submittedName>
</protein>
<sequence length="100" mass="10704">MDTINPNLAAPGVNLVVPAPGKTYTTASGTSLAAAHTTGVAAMLLEWGITSGYYSMLDSVEIKNLLIRGARRDPNNVYPNRAWGYGILDVYNTFNSLRGD</sequence>
<keyword evidence="4" id="KW-1185">Reference proteome</keyword>
<dbReference type="InterPro" id="IPR000209">
    <property type="entry name" value="Peptidase_S8/S53_dom"/>
</dbReference>
<dbReference type="GO" id="GO:0006508">
    <property type="term" value="P:proteolysis"/>
    <property type="evidence" value="ECO:0007669"/>
    <property type="project" value="InterPro"/>
</dbReference>
<dbReference type="RefSeq" id="WP_161840408.1">
    <property type="nucleotide sequence ID" value="NZ_CP048000.1"/>
</dbReference>
<proteinExistence type="inferred from homology"/>
<evidence type="ECO:0000313" key="3">
    <source>
        <dbReference type="EMBL" id="QHQ63598.1"/>
    </source>
</evidence>
<reference evidence="3 4" key="1">
    <citation type="submission" date="2020-01" db="EMBL/GenBank/DDBJ databases">
        <title>Genome analysis of Anaerocolumna sp. CBA3638.</title>
        <authorList>
            <person name="Kim J."/>
            <person name="Roh S.W."/>
        </authorList>
    </citation>
    <scope>NUCLEOTIDE SEQUENCE [LARGE SCALE GENOMIC DNA]</scope>
    <source>
        <strain evidence="3 4">CBA3638</strain>
    </source>
</reference>
<dbReference type="Gene3D" id="3.40.50.200">
    <property type="entry name" value="Peptidase S8/S53 domain"/>
    <property type="match status" value="1"/>
</dbReference>